<dbReference type="AlphaFoldDB" id="A0A365XVZ5"/>
<keyword evidence="2" id="KW-1185">Reference proteome</keyword>
<protein>
    <submittedName>
        <fullName evidence="1">Uncharacterized protein</fullName>
    </submittedName>
</protein>
<evidence type="ECO:0000313" key="1">
    <source>
        <dbReference type="EMBL" id="RBL90181.1"/>
    </source>
</evidence>
<name>A0A365XVZ5_9BACT</name>
<dbReference type="EMBL" id="QFFJ01000002">
    <property type="protein sequence ID" value="RBL90181.1"/>
    <property type="molecule type" value="Genomic_DNA"/>
</dbReference>
<accession>A0A365XVZ5</accession>
<organism evidence="1 2">
    <name type="scientific">Chitinophaga flava</name>
    <dbReference type="NCBI Taxonomy" id="2259036"/>
    <lineage>
        <taxon>Bacteria</taxon>
        <taxon>Pseudomonadati</taxon>
        <taxon>Bacteroidota</taxon>
        <taxon>Chitinophagia</taxon>
        <taxon>Chitinophagales</taxon>
        <taxon>Chitinophagaceae</taxon>
        <taxon>Chitinophaga</taxon>
    </lineage>
</organism>
<proteinExistence type="predicted"/>
<reference evidence="1 2" key="1">
    <citation type="submission" date="2018-05" db="EMBL/GenBank/DDBJ databases">
        <title>Chitinophaga sp. K3CV102501T nov., isolated from isolated from a monsoon evergreen broad-leaved forest soil.</title>
        <authorList>
            <person name="Lv Y."/>
        </authorList>
    </citation>
    <scope>NUCLEOTIDE SEQUENCE [LARGE SCALE GENOMIC DNA]</scope>
    <source>
        <strain evidence="1 2">GDMCC 1.1325</strain>
    </source>
</reference>
<gene>
    <name evidence="1" type="ORF">DF182_27320</name>
</gene>
<comment type="caution">
    <text evidence="1">The sequence shown here is derived from an EMBL/GenBank/DDBJ whole genome shotgun (WGS) entry which is preliminary data.</text>
</comment>
<sequence length="72" mass="8593">MFFFGEERDNFQYQQGFQQRWMLQDGRIKIDVMIVLSDRYPENREESGIIFLKQRILMERVSSPVAGLSMVS</sequence>
<evidence type="ECO:0000313" key="2">
    <source>
        <dbReference type="Proteomes" id="UP000253410"/>
    </source>
</evidence>
<dbReference type="Proteomes" id="UP000253410">
    <property type="component" value="Unassembled WGS sequence"/>
</dbReference>